<dbReference type="Proteomes" id="UP000494165">
    <property type="component" value="Unassembled WGS sequence"/>
</dbReference>
<reference evidence="14 15" key="1">
    <citation type="submission" date="2020-04" db="EMBL/GenBank/DDBJ databases">
        <authorList>
            <person name="Alioto T."/>
            <person name="Alioto T."/>
            <person name="Gomez Garrido J."/>
        </authorList>
    </citation>
    <scope>NUCLEOTIDE SEQUENCE [LARGE SCALE GENOMIC DNA]</scope>
</reference>
<dbReference type="Pfam" id="PF12701">
    <property type="entry name" value="LSM14"/>
    <property type="match status" value="1"/>
</dbReference>
<feature type="short sequence motif" description="TFG box" evidence="8">
    <location>
        <begin position="427"/>
        <end position="447"/>
    </location>
</feature>
<dbReference type="Gene3D" id="2.30.30.100">
    <property type="match status" value="1"/>
</dbReference>
<gene>
    <name evidence="14" type="ORF">CLODIP_2_CD00719</name>
</gene>
<feature type="compositionally biased region" description="Polar residues" evidence="9">
    <location>
        <begin position="204"/>
        <end position="221"/>
    </location>
</feature>
<dbReference type="GO" id="GO:0003729">
    <property type="term" value="F:mRNA binding"/>
    <property type="evidence" value="ECO:0007669"/>
    <property type="project" value="TreeGrafter"/>
</dbReference>
<dbReference type="SMART" id="SM01271">
    <property type="entry name" value="LSM14"/>
    <property type="match status" value="1"/>
</dbReference>
<keyword evidence="3" id="KW-0963">Cytoplasm</keyword>
<comment type="caution">
    <text evidence="14">The sequence shown here is derived from an EMBL/GenBank/DDBJ whole genome shotgun (WGS) entry which is preliminary data.</text>
</comment>
<sequence length="514" mass="55545">MSAGGAAMPELGSKISLISKADIRYEGRLFTVDPQECTIALSNVRSFGTEDRECSFPVSPQNQIYDYILFRGSDIKDIRVVNTVVPNDPAIVTLSAPQAIGSSNFQQSQAQVAQQAPVFGSNNLMGPIRSNVPPFGSSYNSVAANLTSSMLSHQDSAKILSSECPEGPVSPPRPGGAKVDESPMGLLTDLMSGRAMTPVGGSRKSPTADQSTQSEGKNNQMGAVGSRGGYRQQGEYHRGRGGPHRGGGGWNDGGRMENDNRGWGQQQNNRGGPGGWRGGARRGRGGRGGAAFIRGGGQQQHHQGGQQQQQQQGNNAQNQKKNVLKFEGDYDFEQANTEFENLRSQLAKIKITATAAGSSNAGIKMATAADVTPDQLKAQLNGGEVTEIKEKPIESENDEDNKVFYDKEVSFFDNISCEAIERSKGASQRTDWRQERKLNSETFGVSSARRGYRGGRGGYYRGGSGYRGNYNNRGGGYRGHRGGYNNQRNQQNQPQQQQQQQQQPVGAQRGKQQN</sequence>
<feature type="domain" description="TFG box profile" evidence="12">
    <location>
        <begin position="427"/>
        <end position="447"/>
    </location>
</feature>
<evidence type="ECO:0000256" key="7">
    <source>
        <dbReference type="PROSITE-ProRule" id="PRU00846"/>
    </source>
</evidence>
<feature type="region of interest" description="Disordered" evidence="9">
    <location>
        <begin position="420"/>
        <end position="514"/>
    </location>
</feature>
<keyword evidence="4" id="KW-0678">Repressor</keyword>
<accession>A0A8S1D268</accession>
<dbReference type="CDD" id="cd01736">
    <property type="entry name" value="LSm14_N"/>
    <property type="match status" value="1"/>
</dbReference>
<feature type="compositionally biased region" description="Gly residues" evidence="9">
    <location>
        <begin position="286"/>
        <end position="298"/>
    </location>
</feature>
<dbReference type="InterPro" id="IPR019050">
    <property type="entry name" value="FDF_dom"/>
</dbReference>
<evidence type="ECO:0000313" key="14">
    <source>
        <dbReference type="EMBL" id="CAB3376166.1"/>
    </source>
</evidence>
<dbReference type="GO" id="GO:0000932">
    <property type="term" value="C:P-body"/>
    <property type="evidence" value="ECO:0007669"/>
    <property type="project" value="TreeGrafter"/>
</dbReference>
<dbReference type="AlphaFoldDB" id="A0A8S1D268"/>
<dbReference type="PROSITE" id="PS52002">
    <property type="entry name" value="SM"/>
    <property type="match status" value="1"/>
</dbReference>
<dbReference type="OrthoDB" id="21539at2759"/>
<comment type="subcellular location">
    <subcellularLocation>
        <location evidence="1">Cytoplasm</location>
    </subcellularLocation>
</comment>
<proteinExistence type="inferred from homology"/>
<evidence type="ECO:0000259" key="10">
    <source>
        <dbReference type="PROSITE" id="PS51512"/>
    </source>
</evidence>
<evidence type="ECO:0000256" key="9">
    <source>
        <dbReference type="SAM" id="MobiDB-lite"/>
    </source>
</evidence>
<evidence type="ECO:0000256" key="1">
    <source>
        <dbReference type="ARBA" id="ARBA00004496"/>
    </source>
</evidence>
<feature type="domain" description="FFD box profile" evidence="11">
    <location>
        <begin position="403"/>
        <end position="419"/>
    </location>
</feature>
<dbReference type="InterPro" id="IPR010920">
    <property type="entry name" value="LSM_dom_sf"/>
</dbReference>
<dbReference type="Pfam" id="PF09532">
    <property type="entry name" value="FDF"/>
    <property type="match status" value="1"/>
</dbReference>
<evidence type="ECO:0000256" key="3">
    <source>
        <dbReference type="ARBA" id="ARBA00022490"/>
    </source>
</evidence>
<evidence type="ECO:0000256" key="2">
    <source>
        <dbReference type="ARBA" id="ARBA00010415"/>
    </source>
</evidence>
<dbReference type="InterPro" id="IPR025768">
    <property type="entry name" value="TFG_box"/>
</dbReference>
<dbReference type="FunFam" id="2.30.30.100:FF:000033">
    <property type="entry name" value="Trailer hitch, isoform C"/>
    <property type="match status" value="1"/>
</dbReference>
<keyword evidence="15" id="KW-1185">Reference proteome</keyword>
<dbReference type="EMBL" id="CADEPI010000125">
    <property type="protein sequence ID" value="CAB3376166.1"/>
    <property type="molecule type" value="Genomic_DNA"/>
</dbReference>
<dbReference type="PANTHER" id="PTHR13586:SF0">
    <property type="entry name" value="TRAILER HITCH, ISOFORM H"/>
    <property type="match status" value="1"/>
</dbReference>
<protein>
    <recommendedName>
        <fullName evidence="16">DFDF domain-containing protein</fullName>
    </recommendedName>
</protein>
<dbReference type="SMART" id="SM01199">
    <property type="entry name" value="FDF"/>
    <property type="match status" value="1"/>
</dbReference>
<evidence type="ECO:0008006" key="16">
    <source>
        <dbReference type="Google" id="ProtNLM"/>
    </source>
</evidence>
<dbReference type="GO" id="GO:0034063">
    <property type="term" value="P:stress granule assembly"/>
    <property type="evidence" value="ECO:0007669"/>
    <property type="project" value="TreeGrafter"/>
</dbReference>
<dbReference type="InterPro" id="IPR025761">
    <property type="entry name" value="FFD_box"/>
</dbReference>
<dbReference type="PROSITE" id="PS51536">
    <property type="entry name" value="TFG"/>
    <property type="match status" value="1"/>
</dbReference>
<feature type="compositionally biased region" description="Low complexity" evidence="9">
    <location>
        <begin position="261"/>
        <end position="270"/>
    </location>
</feature>
<dbReference type="PROSITE" id="PS51513">
    <property type="entry name" value="FFD"/>
    <property type="match status" value="1"/>
</dbReference>
<dbReference type="SUPFAM" id="SSF50182">
    <property type="entry name" value="Sm-like ribonucleoproteins"/>
    <property type="match status" value="1"/>
</dbReference>
<name>A0A8S1D268_9INSE</name>
<feature type="compositionally biased region" description="Gly residues" evidence="9">
    <location>
        <begin position="454"/>
        <end position="466"/>
    </location>
</feature>
<comment type="similarity">
    <text evidence="2">Belongs to the LSM14 family.</text>
</comment>
<organism evidence="14 15">
    <name type="scientific">Cloeon dipterum</name>
    <dbReference type="NCBI Taxonomy" id="197152"/>
    <lineage>
        <taxon>Eukaryota</taxon>
        <taxon>Metazoa</taxon>
        <taxon>Ecdysozoa</taxon>
        <taxon>Arthropoda</taxon>
        <taxon>Hexapoda</taxon>
        <taxon>Insecta</taxon>
        <taxon>Pterygota</taxon>
        <taxon>Palaeoptera</taxon>
        <taxon>Ephemeroptera</taxon>
        <taxon>Pisciforma</taxon>
        <taxon>Baetidae</taxon>
        <taxon>Cloeon</taxon>
    </lineage>
</organism>
<dbReference type="GO" id="GO:0033962">
    <property type="term" value="P:P-body assembly"/>
    <property type="evidence" value="ECO:0007669"/>
    <property type="project" value="TreeGrafter"/>
</dbReference>
<feature type="domain" description="DFDF" evidence="10">
    <location>
        <begin position="318"/>
        <end position="354"/>
    </location>
</feature>
<feature type="compositionally biased region" description="Low complexity" evidence="9">
    <location>
        <begin position="483"/>
        <end position="514"/>
    </location>
</feature>
<evidence type="ECO:0000256" key="8">
    <source>
        <dbReference type="PROSITE-ProRule" id="PRU00869"/>
    </source>
</evidence>
<keyword evidence="5" id="KW-0507">mRNA processing</keyword>
<dbReference type="PANTHER" id="PTHR13586">
    <property type="entry name" value="SCD6 PROTEIN-RELATED"/>
    <property type="match status" value="1"/>
</dbReference>
<feature type="region of interest" description="Disordered" evidence="9">
    <location>
        <begin position="154"/>
        <end position="328"/>
    </location>
</feature>
<feature type="domain" description="Sm" evidence="13">
    <location>
        <begin position="2"/>
        <end position="84"/>
    </location>
</feature>
<dbReference type="InterPro" id="IPR047575">
    <property type="entry name" value="Sm"/>
</dbReference>
<evidence type="ECO:0000256" key="4">
    <source>
        <dbReference type="ARBA" id="ARBA00022491"/>
    </source>
</evidence>
<feature type="compositionally biased region" description="Low complexity" evidence="9">
    <location>
        <begin position="299"/>
        <end position="319"/>
    </location>
</feature>
<dbReference type="PROSITE" id="PS51512">
    <property type="entry name" value="DFDF"/>
    <property type="match status" value="1"/>
</dbReference>
<dbReference type="InterPro" id="IPR025762">
    <property type="entry name" value="DFDF"/>
</dbReference>
<evidence type="ECO:0000259" key="12">
    <source>
        <dbReference type="PROSITE" id="PS51536"/>
    </source>
</evidence>
<dbReference type="InterPro" id="IPR025609">
    <property type="entry name" value="Lsm14-like_N"/>
</dbReference>
<feature type="compositionally biased region" description="Basic and acidic residues" evidence="9">
    <location>
        <begin position="420"/>
        <end position="439"/>
    </location>
</feature>
<dbReference type="GO" id="GO:0006397">
    <property type="term" value="P:mRNA processing"/>
    <property type="evidence" value="ECO:0007669"/>
    <property type="project" value="UniProtKB-KW"/>
</dbReference>
<comment type="function">
    <text evidence="6">As a component of the decapping complex, involved in the degradation of mRNAs. Promotes P-body formation. Translational repressor.</text>
</comment>
<evidence type="ECO:0000259" key="13">
    <source>
        <dbReference type="PROSITE" id="PS52002"/>
    </source>
</evidence>
<evidence type="ECO:0000256" key="5">
    <source>
        <dbReference type="ARBA" id="ARBA00022664"/>
    </source>
</evidence>
<evidence type="ECO:0000259" key="11">
    <source>
        <dbReference type="PROSITE" id="PS51513"/>
    </source>
</evidence>
<evidence type="ECO:0000313" key="15">
    <source>
        <dbReference type="Proteomes" id="UP000494165"/>
    </source>
</evidence>
<feature type="short sequence motif" description="FFD box" evidence="7">
    <location>
        <begin position="403"/>
        <end position="419"/>
    </location>
</feature>
<evidence type="ECO:0000256" key="6">
    <source>
        <dbReference type="ARBA" id="ARBA00059323"/>
    </source>
</evidence>